<proteinExistence type="predicted"/>
<accession>A0A177APF1</accession>
<sequence>MKHPLWFTNFQNFEPDNETNLKLVRRIEKKGVFGFIGIQESNPIVLDYVQPNIIAFSKTWLVEAGLSAVVDIFIKRDQN</sequence>
<name>A0A177APF1_9BILA</name>
<organism evidence="1 2">
    <name type="scientific">Intoshia linei</name>
    <dbReference type="NCBI Taxonomy" id="1819745"/>
    <lineage>
        <taxon>Eukaryota</taxon>
        <taxon>Metazoa</taxon>
        <taxon>Spiralia</taxon>
        <taxon>Lophotrochozoa</taxon>
        <taxon>Mesozoa</taxon>
        <taxon>Orthonectida</taxon>
        <taxon>Rhopaluridae</taxon>
        <taxon>Intoshia</taxon>
    </lineage>
</organism>
<dbReference type="AlphaFoldDB" id="A0A177APF1"/>
<protein>
    <submittedName>
        <fullName evidence="1">Uncharacterized protein</fullName>
    </submittedName>
</protein>
<evidence type="ECO:0000313" key="1">
    <source>
        <dbReference type="EMBL" id="OAF63907.1"/>
    </source>
</evidence>
<evidence type="ECO:0000313" key="2">
    <source>
        <dbReference type="Proteomes" id="UP000078046"/>
    </source>
</evidence>
<reference evidence="1 2" key="1">
    <citation type="submission" date="2016-04" db="EMBL/GenBank/DDBJ databases">
        <title>The genome of Intoshia linei affirms orthonectids as highly simplified spiralians.</title>
        <authorList>
            <person name="Mikhailov K.V."/>
            <person name="Slusarev G.S."/>
            <person name="Nikitin M.A."/>
            <person name="Logacheva M.D."/>
            <person name="Penin A."/>
            <person name="Aleoshin V."/>
            <person name="Panchin Y.V."/>
        </authorList>
    </citation>
    <scope>NUCLEOTIDE SEQUENCE [LARGE SCALE GENOMIC DNA]</scope>
    <source>
        <strain evidence="1">Intl2013</strain>
        <tissue evidence="1">Whole animal</tissue>
    </source>
</reference>
<keyword evidence="2" id="KW-1185">Reference proteome</keyword>
<dbReference type="Proteomes" id="UP000078046">
    <property type="component" value="Unassembled WGS sequence"/>
</dbReference>
<dbReference type="OrthoDB" id="6690226at2759"/>
<dbReference type="EMBL" id="LWCA01002377">
    <property type="protein sequence ID" value="OAF63907.1"/>
    <property type="molecule type" value="Genomic_DNA"/>
</dbReference>
<comment type="caution">
    <text evidence="1">The sequence shown here is derived from an EMBL/GenBank/DDBJ whole genome shotgun (WGS) entry which is preliminary data.</text>
</comment>
<gene>
    <name evidence="1" type="ORF">A3Q56_08389</name>
</gene>